<dbReference type="InterPro" id="IPR050490">
    <property type="entry name" value="Bact_solute-bd_prot1"/>
</dbReference>
<keyword evidence="3" id="KW-1185">Reference proteome</keyword>
<evidence type="ECO:0000256" key="1">
    <source>
        <dbReference type="SAM" id="SignalP"/>
    </source>
</evidence>
<feature type="chain" id="PRO_5039313003" evidence="1">
    <location>
        <begin position="23"/>
        <end position="453"/>
    </location>
</feature>
<gene>
    <name evidence="2" type="ORF">H7U32_06920</name>
</gene>
<dbReference type="PANTHER" id="PTHR43649">
    <property type="entry name" value="ARABINOSE-BINDING PROTEIN-RELATED"/>
    <property type="match status" value="1"/>
</dbReference>
<sequence>MKFTAKKAIALTGAIAMMAGVAACGSGSDTAGDSGAAKDGEKTEILVWSWDSTLPRTVEGFEKENPDIKVKVTNAGTNKDEYNALNNAIEGGSGAPDIAQIEYYALPEYQIRDYVMDLSEFGADKFSDFYTPGTWSSVNLNGGVYALPMDSGPMAWFYNKDVFDKAGVDPTQVRTWDEFYDAAKKVKAAGSYITSDSGDAGFFDSMTWLAGAKPFATSEDGTQVTVNLTGDKNVKTFTDFWQKLIDEDLIDTKTVGWSDDWNKGLNDGSIASLLTGAWMPYNLLSGAPDGDGKWRIAQMPTADGSETNSENGGSSLALIKTDDKAKAEAAYKFMEYACHNAEGIKTRVDGGAFPADNDTLASDDFLSMTSLTDADGNAHEYFGGQKFNEELAKAAANVSTGYKFLPFEVYARGVFADDAGAAYTDKSITLAEGVEAWQKNLTDYAEQQGYTVK</sequence>
<name>A0A939B8N1_9BIFI</name>
<dbReference type="InterPro" id="IPR006059">
    <property type="entry name" value="SBP"/>
</dbReference>
<evidence type="ECO:0000313" key="3">
    <source>
        <dbReference type="Proteomes" id="UP000718821"/>
    </source>
</evidence>
<dbReference type="Proteomes" id="UP000718821">
    <property type="component" value="Unassembled WGS sequence"/>
</dbReference>
<dbReference type="PANTHER" id="PTHR43649:SF14">
    <property type="entry name" value="BLR3389 PROTEIN"/>
    <property type="match status" value="1"/>
</dbReference>
<accession>A0A939B8N1</accession>
<dbReference type="SUPFAM" id="SSF53850">
    <property type="entry name" value="Periplasmic binding protein-like II"/>
    <property type="match status" value="1"/>
</dbReference>
<protein>
    <submittedName>
        <fullName evidence="2">Extracellular solute-binding protein</fullName>
    </submittedName>
</protein>
<reference evidence="2" key="2">
    <citation type="journal article" date="2021" name="Sci. Rep.">
        <title>The distribution of antibiotic resistance genes in chicken gut microbiota commensals.</title>
        <authorList>
            <person name="Juricova H."/>
            <person name="Matiasovicova J."/>
            <person name="Kubasova T."/>
            <person name="Cejkova D."/>
            <person name="Rychlik I."/>
        </authorList>
    </citation>
    <scope>NUCLEOTIDE SEQUENCE</scope>
    <source>
        <strain evidence="2">An836</strain>
    </source>
</reference>
<keyword evidence="1" id="KW-0732">Signal</keyword>
<dbReference type="AlphaFoldDB" id="A0A939B8N1"/>
<evidence type="ECO:0000313" key="2">
    <source>
        <dbReference type="EMBL" id="MBM6700037.1"/>
    </source>
</evidence>
<reference evidence="2" key="1">
    <citation type="submission" date="2020-08" db="EMBL/GenBank/DDBJ databases">
        <authorList>
            <person name="Cejkova D."/>
            <person name="Kubasova T."/>
            <person name="Jahodarova E."/>
            <person name="Rychlik I."/>
        </authorList>
    </citation>
    <scope>NUCLEOTIDE SEQUENCE</scope>
    <source>
        <strain evidence="2">An836</strain>
    </source>
</reference>
<dbReference type="PROSITE" id="PS51257">
    <property type="entry name" value="PROKAR_LIPOPROTEIN"/>
    <property type="match status" value="1"/>
</dbReference>
<feature type="signal peptide" evidence="1">
    <location>
        <begin position="1"/>
        <end position="22"/>
    </location>
</feature>
<proteinExistence type="predicted"/>
<organism evidence="2 3">
    <name type="scientific">Bifidobacterium pullorum subsp. saeculare</name>
    <dbReference type="NCBI Taxonomy" id="78257"/>
    <lineage>
        <taxon>Bacteria</taxon>
        <taxon>Bacillati</taxon>
        <taxon>Actinomycetota</taxon>
        <taxon>Actinomycetes</taxon>
        <taxon>Bifidobacteriales</taxon>
        <taxon>Bifidobacteriaceae</taxon>
        <taxon>Bifidobacterium</taxon>
    </lineage>
</organism>
<dbReference type="Pfam" id="PF01547">
    <property type="entry name" value="SBP_bac_1"/>
    <property type="match status" value="1"/>
</dbReference>
<dbReference type="Gene3D" id="3.40.190.10">
    <property type="entry name" value="Periplasmic binding protein-like II"/>
    <property type="match status" value="3"/>
</dbReference>
<dbReference type="EMBL" id="JACLYU010000013">
    <property type="protein sequence ID" value="MBM6700037.1"/>
    <property type="molecule type" value="Genomic_DNA"/>
</dbReference>
<comment type="caution">
    <text evidence="2">The sequence shown here is derived from an EMBL/GenBank/DDBJ whole genome shotgun (WGS) entry which is preliminary data.</text>
</comment>
<dbReference type="RefSeq" id="WP_204469284.1">
    <property type="nucleotide sequence ID" value="NZ_JACLYU010000013.1"/>
</dbReference>